<dbReference type="Proteomes" id="UP000095185">
    <property type="component" value="Chromosome"/>
</dbReference>
<name>A0A1D8CY63_CHLLM</name>
<organism evidence="2 3">
    <name type="scientific">Chlorobaculum limnaeum</name>
    <dbReference type="NCBI Taxonomy" id="274537"/>
    <lineage>
        <taxon>Bacteria</taxon>
        <taxon>Pseudomonadati</taxon>
        <taxon>Chlorobiota</taxon>
        <taxon>Chlorobiia</taxon>
        <taxon>Chlorobiales</taxon>
        <taxon>Chlorobiaceae</taxon>
        <taxon>Chlorobaculum</taxon>
    </lineage>
</organism>
<keyword evidence="3" id="KW-1185">Reference proteome</keyword>
<feature type="transmembrane region" description="Helical" evidence="1">
    <location>
        <begin position="14"/>
        <end position="33"/>
    </location>
</feature>
<keyword evidence="1" id="KW-0812">Transmembrane</keyword>
<sequence>MQWVKGVSGNGGEVFGADFFIVFVIVDALYNAVSRLRPAGCNLTIHADKPQGDLRPSLYTQI</sequence>
<proteinExistence type="predicted"/>
<dbReference type="STRING" id="274537.BIU88_02315"/>
<evidence type="ECO:0000256" key="1">
    <source>
        <dbReference type="SAM" id="Phobius"/>
    </source>
</evidence>
<accession>A0A1D8CY63</accession>
<keyword evidence="1" id="KW-0472">Membrane</keyword>
<dbReference type="EMBL" id="CP017305">
    <property type="protein sequence ID" value="AOS83081.1"/>
    <property type="molecule type" value="Genomic_DNA"/>
</dbReference>
<evidence type="ECO:0000313" key="2">
    <source>
        <dbReference type="EMBL" id="AOS83081.1"/>
    </source>
</evidence>
<reference evidence="2" key="1">
    <citation type="submission" date="2016-09" db="EMBL/GenBank/DDBJ databases">
        <title>Genome sequence of Chlorobaculum limnaeum.</title>
        <authorList>
            <person name="Liu Z."/>
            <person name="Tank M."/>
            <person name="Bryant D.A."/>
        </authorList>
    </citation>
    <scope>NUCLEOTIDE SEQUENCE [LARGE SCALE GENOMIC DNA]</scope>
    <source>
        <strain evidence="2">DSM 1677</strain>
    </source>
</reference>
<keyword evidence="1" id="KW-1133">Transmembrane helix</keyword>
<dbReference type="KEGG" id="clz:BIU88_02315"/>
<gene>
    <name evidence="2" type="ORF">BIU88_02315</name>
</gene>
<evidence type="ECO:0000313" key="3">
    <source>
        <dbReference type="Proteomes" id="UP000095185"/>
    </source>
</evidence>
<protein>
    <submittedName>
        <fullName evidence="2">Uncharacterized protein</fullName>
    </submittedName>
</protein>
<dbReference type="AlphaFoldDB" id="A0A1D8CY63"/>